<evidence type="ECO:0000313" key="3">
    <source>
        <dbReference type="EMBL" id="MBB4534333.1"/>
    </source>
</evidence>
<sequence>MSLLFRMQSPVPQGSGARRVGSQPVKGIAVPHAVMSLNTRSGELASRFA</sequence>
<dbReference type="Proteomes" id="UP000557344">
    <property type="component" value="Unassembled WGS sequence"/>
</dbReference>
<evidence type="ECO:0000313" key="4">
    <source>
        <dbReference type="Proteomes" id="UP000523431"/>
    </source>
</evidence>
<proteinExistence type="predicted"/>
<dbReference type="AlphaFoldDB" id="A0A7W7ED00"/>
<reference evidence="4 5" key="1">
    <citation type="submission" date="2020-08" db="EMBL/GenBank/DDBJ databases">
        <title>Genomic Encyclopedia of Type Strains, Phase IV (KMG-V): Genome sequencing to study the core and pangenomes of soil and plant-associated prokaryotes.</title>
        <authorList>
            <person name="Whitman W."/>
        </authorList>
    </citation>
    <scope>NUCLEOTIDE SEQUENCE [LARGE SCALE GENOMIC DNA]</scope>
    <source>
        <strain evidence="2 5">SEMIA 471</strain>
        <strain evidence="3 4">SEMIA 489</strain>
    </source>
</reference>
<feature type="region of interest" description="Disordered" evidence="1">
    <location>
        <begin position="1"/>
        <end position="23"/>
    </location>
</feature>
<evidence type="ECO:0000313" key="2">
    <source>
        <dbReference type="EMBL" id="MBB4478501.1"/>
    </source>
</evidence>
<protein>
    <submittedName>
        <fullName evidence="3">Uncharacterized protein</fullName>
    </submittedName>
</protein>
<name>A0A7W7ED00_RHIET</name>
<dbReference type="Proteomes" id="UP000523431">
    <property type="component" value="Unassembled WGS sequence"/>
</dbReference>
<organism evidence="3 4">
    <name type="scientific">Rhizobium etli</name>
    <dbReference type="NCBI Taxonomy" id="29449"/>
    <lineage>
        <taxon>Bacteria</taxon>
        <taxon>Pseudomonadati</taxon>
        <taxon>Pseudomonadota</taxon>
        <taxon>Alphaproteobacteria</taxon>
        <taxon>Hyphomicrobiales</taxon>
        <taxon>Rhizobiaceae</taxon>
        <taxon>Rhizobium/Agrobacterium group</taxon>
        <taxon>Rhizobium</taxon>
    </lineage>
</organism>
<dbReference type="EMBL" id="JACIID010000001">
    <property type="protein sequence ID" value="MBB4534333.1"/>
    <property type="molecule type" value="Genomic_DNA"/>
</dbReference>
<accession>A0A7W7ED00</accession>
<comment type="caution">
    <text evidence="3">The sequence shown here is derived from an EMBL/GenBank/DDBJ whole genome shotgun (WGS) entry which is preliminary data.</text>
</comment>
<evidence type="ECO:0000313" key="5">
    <source>
        <dbReference type="Proteomes" id="UP000557344"/>
    </source>
</evidence>
<gene>
    <name evidence="2" type="ORF">GGE46_001042</name>
    <name evidence="3" type="ORF">GGE57_001042</name>
</gene>
<dbReference type="EMBL" id="JACIHU010000001">
    <property type="protein sequence ID" value="MBB4478501.1"/>
    <property type="molecule type" value="Genomic_DNA"/>
</dbReference>
<evidence type="ECO:0000256" key="1">
    <source>
        <dbReference type="SAM" id="MobiDB-lite"/>
    </source>
</evidence>